<dbReference type="Proteomes" id="UP001229421">
    <property type="component" value="Unassembled WGS sequence"/>
</dbReference>
<evidence type="ECO:0000313" key="3">
    <source>
        <dbReference type="Proteomes" id="UP001229421"/>
    </source>
</evidence>
<keyword evidence="3" id="KW-1185">Reference proteome</keyword>
<feature type="region of interest" description="Disordered" evidence="1">
    <location>
        <begin position="54"/>
        <end position="84"/>
    </location>
</feature>
<organism evidence="2 3">
    <name type="scientific">Tagetes erecta</name>
    <name type="common">African marigold</name>
    <dbReference type="NCBI Taxonomy" id="13708"/>
    <lineage>
        <taxon>Eukaryota</taxon>
        <taxon>Viridiplantae</taxon>
        <taxon>Streptophyta</taxon>
        <taxon>Embryophyta</taxon>
        <taxon>Tracheophyta</taxon>
        <taxon>Spermatophyta</taxon>
        <taxon>Magnoliopsida</taxon>
        <taxon>eudicotyledons</taxon>
        <taxon>Gunneridae</taxon>
        <taxon>Pentapetalae</taxon>
        <taxon>asterids</taxon>
        <taxon>campanulids</taxon>
        <taxon>Asterales</taxon>
        <taxon>Asteraceae</taxon>
        <taxon>Asteroideae</taxon>
        <taxon>Heliantheae alliance</taxon>
        <taxon>Tageteae</taxon>
        <taxon>Tagetes</taxon>
    </lineage>
</organism>
<sequence length="142" mass="16285">MSAHGRDRRHQHRRFAAGGNGHEQRDPRDVAEIERLQQRIRDLEFTQFHGDDASATESHMWDGEDEGFHNVFGHRPRQAPPPPVDHIRALGIRTEIPEFEGSMQPDDFIDWLQTVERIFDLRDVPDSLKVSTPSGKTVIGKS</sequence>
<name>A0AAD8JM35_TARER</name>
<reference evidence="2" key="1">
    <citation type="journal article" date="2023" name="bioRxiv">
        <title>Improved chromosome-level genome assembly for marigold (Tagetes erecta).</title>
        <authorList>
            <person name="Jiang F."/>
            <person name="Yuan L."/>
            <person name="Wang S."/>
            <person name="Wang H."/>
            <person name="Xu D."/>
            <person name="Wang A."/>
            <person name="Fan W."/>
        </authorList>
    </citation>
    <scope>NUCLEOTIDE SEQUENCE</scope>
    <source>
        <strain evidence="2">WSJ</strain>
        <tissue evidence="2">Leaf</tissue>
    </source>
</reference>
<evidence type="ECO:0000313" key="2">
    <source>
        <dbReference type="EMBL" id="KAK1406131.1"/>
    </source>
</evidence>
<dbReference type="EMBL" id="JAUHHV010000012">
    <property type="protein sequence ID" value="KAK1406131.1"/>
    <property type="molecule type" value="Genomic_DNA"/>
</dbReference>
<dbReference type="AlphaFoldDB" id="A0AAD8JM35"/>
<evidence type="ECO:0000256" key="1">
    <source>
        <dbReference type="SAM" id="MobiDB-lite"/>
    </source>
</evidence>
<feature type="compositionally biased region" description="Basic and acidic residues" evidence="1">
    <location>
        <begin position="59"/>
        <end position="68"/>
    </location>
</feature>
<proteinExistence type="predicted"/>
<gene>
    <name evidence="2" type="ORF">QVD17_41418</name>
</gene>
<feature type="compositionally biased region" description="Basic residues" evidence="1">
    <location>
        <begin position="1"/>
        <end position="15"/>
    </location>
</feature>
<comment type="caution">
    <text evidence="2">The sequence shown here is derived from an EMBL/GenBank/DDBJ whole genome shotgun (WGS) entry which is preliminary data.</text>
</comment>
<protein>
    <submittedName>
        <fullName evidence="2">Uncharacterized protein</fullName>
    </submittedName>
</protein>
<feature type="region of interest" description="Disordered" evidence="1">
    <location>
        <begin position="1"/>
        <end position="30"/>
    </location>
</feature>
<accession>A0AAD8JM35</accession>